<proteinExistence type="predicted"/>
<name>A0A1M3KVF6_9BACT</name>
<dbReference type="EMBL" id="MKVH01000025">
    <property type="protein sequence ID" value="OJX56362.1"/>
    <property type="molecule type" value="Genomic_DNA"/>
</dbReference>
<keyword evidence="1" id="KW-0472">Membrane</keyword>
<keyword evidence="1" id="KW-1133">Transmembrane helix</keyword>
<keyword evidence="1" id="KW-0812">Transmembrane</keyword>
<dbReference type="AlphaFoldDB" id="A0A1M3KVF6"/>
<evidence type="ECO:0000256" key="1">
    <source>
        <dbReference type="SAM" id="Phobius"/>
    </source>
</evidence>
<dbReference type="GO" id="GO:0006974">
    <property type="term" value="P:DNA damage response"/>
    <property type="evidence" value="ECO:0007669"/>
    <property type="project" value="TreeGrafter"/>
</dbReference>
<dbReference type="Pfam" id="PF04402">
    <property type="entry name" value="SIMPL"/>
    <property type="match status" value="1"/>
</dbReference>
<dbReference type="Gene3D" id="3.30.70.2970">
    <property type="entry name" value="Protein of unknown function (DUF541), domain 2"/>
    <property type="match status" value="1"/>
</dbReference>
<dbReference type="PANTHER" id="PTHR34387:SF1">
    <property type="entry name" value="PERIPLASMIC IMMUNOGENIC PROTEIN"/>
    <property type="match status" value="1"/>
</dbReference>
<reference evidence="2 3" key="1">
    <citation type="submission" date="2016-09" db="EMBL/GenBank/DDBJ databases">
        <title>Genome-resolved meta-omics ties microbial dynamics to process performance in biotechnology for thiocyanate degradation.</title>
        <authorList>
            <person name="Kantor R.S."/>
            <person name="Huddy R.J."/>
            <person name="Iyer R."/>
            <person name="Thomas B.C."/>
            <person name="Brown C.T."/>
            <person name="Anantharaman K."/>
            <person name="Tringe S."/>
            <person name="Hettich R.L."/>
            <person name="Harrison S.T."/>
            <person name="Banfield J.F."/>
        </authorList>
    </citation>
    <scope>NUCLEOTIDE SEQUENCE [LARGE SCALE GENOMIC DNA]</scope>
    <source>
        <strain evidence="2">59-99</strain>
    </source>
</reference>
<gene>
    <name evidence="2" type="ORF">BGO89_13600</name>
</gene>
<comment type="caution">
    <text evidence="2">The sequence shown here is derived from an EMBL/GenBank/DDBJ whole genome shotgun (WGS) entry which is preliminary data.</text>
</comment>
<dbReference type="InterPro" id="IPR007497">
    <property type="entry name" value="SIMPL/DUF541"/>
</dbReference>
<dbReference type="PANTHER" id="PTHR34387">
    <property type="entry name" value="SLR1258 PROTEIN"/>
    <property type="match status" value="1"/>
</dbReference>
<accession>A0A1M3KVF6</accession>
<feature type="transmembrane region" description="Helical" evidence="1">
    <location>
        <begin position="15"/>
        <end position="35"/>
    </location>
</feature>
<sequence>MALFRYSITHQDITMITRIVAIAMIFVAGTFAATAQHTDNRRSVSVEGEAETFLIPDRASISIGVETEGKVAAQVKKDNDAKVRAILAALKKAGIEEKDVQTSNLSLEPVYNWRPEGQREFVKYTMRNTVYVLVRDLSKLDAVVGTSVEVGSNMLNNIDFSVSNAKAVRDSLRLAAAKDARTKAEALAGAVGARVGKPISINENSNYQPPVPVYRAQGLMKMADAESAPTVSAGQVQIRVTVSATFELE</sequence>
<evidence type="ECO:0000313" key="2">
    <source>
        <dbReference type="EMBL" id="OJX56362.1"/>
    </source>
</evidence>
<organism evidence="2 3">
    <name type="scientific">Candidatus Kapaibacterium thiocyanatum</name>
    <dbReference type="NCBI Taxonomy" id="1895771"/>
    <lineage>
        <taxon>Bacteria</taxon>
        <taxon>Pseudomonadati</taxon>
        <taxon>Candidatus Kapaibacteriota</taxon>
        <taxon>Candidatus Kapaibacteriia</taxon>
        <taxon>Candidatus Kapaibacteriales</taxon>
        <taxon>Candidatus Kapaibacteriaceae</taxon>
        <taxon>Candidatus Kapaibacterium</taxon>
    </lineage>
</organism>
<protein>
    <recommendedName>
        <fullName evidence="4">SIMPL domain-containing protein</fullName>
    </recommendedName>
</protein>
<dbReference type="InterPro" id="IPR052022">
    <property type="entry name" value="26kDa_periplasmic_antigen"/>
</dbReference>
<evidence type="ECO:0000313" key="3">
    <source>
        <dbReference type="Proteomes" id="UP000184233"/>
    </source>
</evidence>
<dbReference type="STRING" id="1895771.BGO89_13600"/>
<dbReference type="Gene3D" id="3.30.110.170">
    <property type="entry name" value="Protein of unknown function (DUF541), domain 1"/>
    <property type="match status" value="1"/>
</dbReference>
<evidence type="ECO:0008006" key="4">
    <source>
        <dbReference type="Google" id="ProtNLM"/>
    </source>
</evidence>
<dbReference type="Proteomes" id="UP000184233">
    <property type="component" value="Unassembled WGS sequence"/>
</dbReference>